<dbReference type="GeneID" id="83174583"/>
<dbReference type="EMBL" id="JAPQKR010000004">
    <property type="protein sequence ID" value="KAJ5218121.1"/>
    <property type="molecule type" value="Genomic_DNA"/>
</dbReference>
<protein>
    <submittedName>
        <fullName evidence="2">Uncharacterized protein</fullName>
    </submittedName>
</protein>
<dbReference type="OrthoDB" id="5337545at2759"/>
<reference evidence="2" key="2">
    <citation type="journal article" date="2023" name="IMA Fungus">
        <title>Comparative genomic study of the Penicillium genus elucidates a diverse pangenome and 15 lateral gene transfer events.</title>
        <authorList>
            <person name="Petersen C."/>
            <person name="Sorensen T."/>
            <person name="Nielsen M.R."/>
            <person name="Sondergaard T.E."/>
            <person name="Sorensen J.L."/>
            <person name="Fitzpatrick D.A."/>
            <person name="Frisvad J.C."/>
            <person name="Nielsen K.L."/>
        </authorList>
    </citation>
    <scope>NUCLEOTIDE SEQUENCE</scope>
    <source>
        <strain evidence="2">IBT 15544</strain>
    </source>
</reference>
<organism evidence="2 3">
    <name type="scientific">Penicillium cinerascens</name>
    <dbReference type="NCBI Taxonomy" id="70096"/>
    <lineage>
        <taxon>Eukaryota</taxon>
        <taxon>Fungi</taxon>
        <taxon>Dikarya</taxon>
        <taxon>Ascomycota</taxon>
        <taxon>Pezizomycotina</taxon>
        <taxon>Eurotiomycetes</taxon>
        <taxon>Eurotiomycetidae</taxon>
        <taxon>Eurotiales</taxon>
        <taxon>Aspergillaceae</taxon>
        <taxon>Penicillium</taxon>
    </lineage>
</organism>
<dbReference type="Proteomes" id="UP001150904">
    <property type="component" value="Unassembled WGS sequence"/>
</dbReference>
<gene>
    <name evidence="2" type="ORF">N7498_000220</name>
</gene>
<sequence>MTDNNKPENTRGSRTSDTRSDDATATAESQQPSLTNRVHRSAAGLARALASSTSNAAQTLASATEGKTAGPSAGAGAGAGHLSSGSVAPRGAGSASSRSGPSETFREAPATTVQGGFTIPALSEEEFQQGYTLDPQHATANTHTDTSTLEPAPNARTNHDLDLQTETGPWKGKQRAHDPIQREYSTAWERAQSHSQSQPSQATYEPNANDGAEVVTLLSDATFDPNLDPNNADFDLDVSPEPEPLSAEEIKALESFRKSLGSEGQTQIGSEGQGQGRGLSGMSLVPDIDTFLAQDTSSDVGALRDSVLEHLPGASDWVGVQDRYHDEVWGYLRPALEAAKAEMEEGGGGEGQGHEEGPAVRRLRMILEHMR</sequence>
<evidence type="ECO:0000256" key="1">
    <source>
        <dbReference type="SAM" id="MobiDB-lite"/>
    </source>
</evidence>
<proteinExistence type="predicted"/>
<feature type="region of interest" description="Disordered" evidence="1">
    <location>
        <begin position="258"/>
        <end position="278"/>
    </location>
</feature>
<feature type="compositionally biased region" description="Low complexity" evidence="1">
    <location>
        <begin position="41"/>
        <end position="54"/>
    </location>
</feature>
<accession>A0A9W9TD38</accession>
<reference evidence="2" key="1">
    <citation type="submission" date="2022-12" db="EMBL/GenBank/DDBJ databases">
        <authorList>
            <person name="Petersen C."/>
        </authorList>
    </citation>
    <scope>NUCLEOTIDE SEQUENCE</scope>
    <source>
        <strain evidence="2">IBT 15544</strain>
    </source>
</reference>
<keyword evidence="3" id="KW-1185">Reference proteome</keyword>
<evidence type="ECO:0000313" key="3">
    <source>
        <dbReference type="Proteomes" id="UP001150904"/>
    </source>
</evidence>
<dbReference type="RefSeq" id="XP_058312694.1">
    <property type="nucleotide sequence ID" value="XM_058447283.1"/>
</dbReference>
<feature type="region of interest" description="Disordered" evidence="1">
    <location>
        <begin position="1"/>
        <end position="242"/>
    </location>
</feature>
<dbReference type="AlphaFoldDB" id="A0A9W9TD38"/>
<feature type="compositionally biased region" description="Low complexity" evidence="1">
    <location>
        <begin position="80"/>
        <end position="102"/>
    </location>
</feature>
<evidence type="ECO:0000313" key="2">
    <source>
        <dbReference type="EMBL" id="KAJ5218121.1"/>
    </source>
</evidence>
<feature type="compositionally biased region" description="Polar residues" evidence="1">
    <location>
        <begin position="138"/>
        <end position="149"/>
    </location>
</feature>
<comment type="caution">
    <text evidence="2">The sequence shown here is derived from an EMBL/GenBank/DDBJ whole genome shotgun (WGS) entry which is preliminary data.</text>
</comment>
<name>A0A9W9TD38_9EURO</name>
<feature type="compositionally biased region" description="Basic and acidic residues" evidence="1">
    <location>
        <begin position="1"/>
        <end position="22"/>
    </location>
</feature>